<dbReference type="RefSeq" id="XP_026191167.1">
    <property type="nucleotide sequence ID" value="XM_026335382.1"/>
</dbReference>
<evidence type="ECO:0000313" key="2">
    <source>
        <dbReference type="RefSeq" id="XP_026191167.1"/>
    </source>
</evidence>
<gene>
    <name evidence="2" type="primary">LOC34617508</name>
</gene>
<dbReference type="GeneID" id="34617508"/>
<reference evidence="2" key="1">
    <citation type="submission" date="2025-08" db="UniProtKB">
        <authorList>
            <consortium name="RefSeq"/>
        </authorList>
    </citation>
    <scope>IDENTIFICATION</scope>
</reference>
<accession>A0A6P6RUN7</accession>
<organism evidence="1 2">
    <name type="scientific">Cyclospora cayetanensis</name>
    <dbReference type="NCBI Taxonomy" id="88456"/>
    <lineage>
        <taxon>Eukaryota</taxon>
        <taxon>Sar</taxon>
        <taxon>Alveolata</taxon>
        <taxon>Apicomplexa</taxon>
        <taxon>Conoidasida</taxon>
        <taxon>Coccidia</taxon>
        <taxon>Eucoccidiorida</taxon>
        <taxon>Eimeriorina</taxon>
        <taxon>Eimeriidae</taxon>
        <taxon>Cyclospora</taxon>
    </lineage>
</organism>
<evidence type="ECO:0000313" key="1">
    <source>
        <dbReference type="Proteomes" id="UP000515125"/>
    </source>
</evidence>
<sequence length="2510" mass="280758">MWNDTSQSARVATILEHRKPSPYGASSTFKTEHKSDIIEYPGPQGKWFQNLFWPAPSWHGLAKYTHRPGAAFGVSGDLVLSVAAVHRVSLHLIFGHVSAYILIPCASAPTRCTTIRIQKWKPDVCVCGLHSALAIGALVVDYPIHACQQLVGDMETAGRLGASMPLSTVLPALSGASEHPSHQAATLLDLDKHYVTPSEHDMRHLLVMELRHILVNQKVPVKELAGFRKAEAAARLTLTTKFLEGLAGIASSYEQGLLDKLKKGVEGRVRKIATLFISNITEQVHEWMVAPEFFSPQLQVLLCLILQLDHQELPLERRALEVPLSAYMLDASVERAVTAKTLISCMSANKLLLADDEIGLIMDILELMWDIYYRHSVEILRALQTPTSGSASMALDNWIHGTALPRATMLLPNCRLAHLTRSTPSTFASTSSFSVSVEYQGLSGRLEHDDQRAFYSVISAFGKEDLMALQRYKASPVTPQSSKRFHLLLDRVYPPYTTYKQFRIAIESRRVEVIQLTQTTSKALRRMFSLPGVPAKDIVSLLGRLEYANRPQRSDTQTSIRLRGSSNQHPVKAASKRAFNGLFMGMRPELRTLLNTELSFFLRRLQKNEKISPNPDIQEAFEKWARVMSVEKEAVLEELKRKMEIVSSDPNYMFSSLFFSATLASKIIKSPAYATTGNAAAISAMSAVQQVRLPSWAIKLDPATLKTAQLTAIQHPTLQFTYDTVLRRKLLSPAGKQRVFRRDMVERVAVTMELTARMQHQFFDSMISVLPGFLRQSLENMLCGEHRPDFFAAATELDGKKGLFDYLGFATAFRLAVVAEIHQMRCDHAGRRVWNVFYCDASTRYARAYRNHQTCCALNSTSILALLLSMLCIAFFFRQEYSSIISCAYSVSVAAKSVRNPLTMEVAKQMEKSLPKSEARGVNTLKCIPTNVNFIRCIAKLLFRCRNDDTKCAGAVERVTEANADIWETVYNDIQSPLSEAPQFLNRMPWTKLKYIVSDALAASGKHLSLDEREALSSGFLEHNGESGSSNMRGFHLLRMRSILFKVPESNPGVACIVSVLSEPSPTVSRECFTEMLKMFSSFIADEKICSCFVPAAGYPSFVCCGSEPTGDAELVLLRVAKRVAAQLKTVQLVDNVTPQTIAQELQRLYNMDFSTIYDFVISPMQDYSSSPQEKRTIGACLYQVGRNFERENDMYSEAPGFVLRVNSPALVRNCLTEVWRMRLKFGLHQPVVSASGGALANPNGETTNWEEFTAGLNEMNIVSPADETFRRVASGDSFLFLVIQHRLLAIMDALAAFRETMITRVTKDSEANRSAALLLQLQALSYQEFMRFLMASENAIPFSIGLVAQALTSILCNPVCKEIRSSVNMETRKKQETARVLSQRLNEQVTAMKAVIQSLSVVRASSAVDLSAAFQALESTEMQTEIVSPASLELCSRHLRGLATAALPICSYETVPYRYAHEAFRLTLAQRGIHAHTWFSFFSVNHEVILNNCISEARRLSPKKSVESFMKLAEWRRFLPVVLEKAVKSLRNRFSDIKNLLLLLEGKVEQVGIMRRLRAMADKVAKWVFPKQRKKSRRTQDEPSREEADIEVHDVITLSELEAVPPKAIIQFWREYALSLDSSTGTGMRYGKVARLLTAIGTGFRCAQMFANDQNSFLGGLRGNSAAQENIQRLATEFFLSPGGPQEGFRGIRAAATKSIATFCRGRGSVCKKLEVASTEPVPDSCHRPMVFCTRALACAEPSNLCLCNVSEDCILMLLDDLLTKPNPLISADVVLRSITSVLSAFRFSIVIWNQVTSKVARFREKKDVVTENIPIQIIVAPRGETKMPIYLHEALPGSATESTTSSFAEEDSEEEIFYSAKSTEEPLPAPATTEETELLLVSPGFDLYEHLQEAKRLIQNEHTYRFRFIHVPVVPIASEPSPSLLLRGERTLIDMQDRMSHRSRRRHHHKLLLEDLQRIIDEILSRKDLENTDFLRESRIFSVLGPNEENKKLFSEQKHTLGNANPAHLAPLNLFSSSVVAPACIIIRCGRFVVCWCLFAETLFAETSISPCIVDRHLFELLTAFQLFTACKEIPNDCNEFRVRMLNQVKESLLKAKTEGGSAMAGDVDSQGRETMLKLGSQQQRQLDSMKQIQQAIEKLEHIASQPVPCLTENCSEDTVEILRMFKPVRSLLGSTRYHDLKKESLGRPHSSIGGVVPLESFRMASHLTLSSLPMQQWLDVLNRIRQSLALLSPSPIILRSMSSMEVTCVEVAKRRLKEALGVLQKATQQLSKHTSLCSKLSAVEKSSSQSNKTPLPYLTARKAVCTHCFSAVVRTVLNECCREKDFLERGATYVTHALASRLRGKGYILSASNDMSTLMDNHQDYSTWIQQAVTTEVEKVDDVQWLMISACSEGSFYSQGAAACTQAPNAARALHARLVESQYEVQVWTAIAEILYRTPDTPWKDVQASLRAQERTLCAYSHLGARAVRKLYYAFVFTALHQAVGFVDHDDFKRFGAYALTSKTATP</sequence>
<name>A0A6P6RUN7_9EIME</name>
<dbReference type="OrthoDB" id="10569503at2759"/>
<dbReference type="Proteomes" id="UP000515125">
    <property type="component" value="Unplaced"/>
</dbReference>
<keyword evidence="1" id="KW-1185">Reference proteome</keyword>
<proteinExistence type="predicted"/>
<protein>
    <submittedName>
        <fullName evidence="2">Uncharacterized protein LOC34617508</fullName>
    </submittedName>
</protein>